<keyword evidence="1" id="KW-0732">Signal</keyword>
<evidence type="ECO:0000256" key="1">
    <source>
        <dbReference type="SAM" id="SignalP"/>
    </source>
</evidence>
<sequence>MSLASRTHRPRFQLACLVVAAFVACLALSRPASAAQIRLALSLPLSAADDGPRARRSRNTCDSQ</sequence>
<name>A0A1Y2I3J5_9FUNG</name>
<feature type="signal peptide" evidence="1">
    <location>
        <begin position="1"/>
        <end position="34"/>
    </location>
</feature>
<proteinExistence type="predicted"/>
<evidence type="ECO:0000313" key="2">
    <source>
        <dbReference type="EMBL" id="ORZ41430.1"/>
    </source>
</evidence>
<organism evidence="2 3">
    <name type="scientific">Catenaria anguillulae PL171</name>
    <dbReference type="NCBI Taxonomy" id="765915"/>
    <lineage>
        <taxon>Eukaryota</taxon>
        <taxon>Fungi</taxon>
        <taxon>Fungi incertae sedis</taxon>
        <taxon>Blastocladiomycota</taxon>
        <taxon>Blastocladiomycetes</taxon>
        <taxon>Blastocladiales</taxon>
        <taxon>Catenariaceae</taxon>
        <taxon>Catenaria</taxon>
    </lineage>
</organism>
<protein>
    <recommendedName>
        <fullName evidence="4">Secreted protein</fullName>
    </recommendedName>
</protein>
<reference evidence="2 3" key="1">
    <citation type="submission" date="2016-07" db="EMBL/GenBank/DDBJ databases">
        <title>Pervasive Adenine N6-methylation of Active Genes in Fungi.</title>
        <authorList>
            <consortium name="DOE Joint Genome Institute"/>
            <person name="Mondo S.J."/>
            <person name="Dannebaum R.O."/>
            <person name="Kuo R.C."/>
            <person name="Labutti K."/>
            <person name="Haridas S."/>
            <person name="Kuo A."/>
            <person name="Salamov A."/>
            <person name="Ahrendt S.R."/>
            <person name="Lipzen A."/>
            <person name="Sullivan W."/>
            <person name="Andreopoulos W.B."/>
            <person name="Clum A."/>
            <person name="Lindquist E."/>
            <person name="Daum C."/>
            <person name="Ramamoorthy G.K."/>
            <person name="Gryganskyi A."/>
            <person name="Culley D."/>
            <person name="Magnuson J.K."/>
            <person name="James T.Y."/>
            <person name="O'Malley M.A."/>
            <person name="Stajich J.E."/>
            <person name="Spatafora J.W."/>
            <person name="Visel A."/>
            <person name="Grigoriev I.V."/>
        </authorList>
    </citation>
    <scope>NUCLEOTIDE SEQUENCE [LARGE SCALE GENOMIC DNA]</scope>
    <source>
        <strain evidence="2 3">PL171</strain>
    </source>
</reference>
<feature type="chain" id="PRO_5013186487" description="Secreted protein" evidence="1">
    <location>
        <begin position="35"/>
        <end position="64"/>
    </location>
</feature>
<accession>A0A1Y2I3J5</accession>
<evidence type="ECO:0008006" key="4">
    <source>
        <dbReference type="Google" id="ProtNLM"/>
    </source>
</evidence>
<dbReference type="Proteomes" id="UP000193411">
    <property type="component" value="Unassembled WGS sequence"/>
</dbReference>
<dbReference type="AlphaFoldDB" id="A0A1Y2I3J5"/>
<keyword evidence="3" id="KW-1185">Reference proteome</keyword>
<dbReference type="EMBL" id="MCFL01000001">
    <property type="protein sequence ID" value="ORZ41430.1"/>
    <property type="molecule type" value="Genomic_DNA"/>
</dbReference>
<evidence type="ECO:0000313" key="3">
    <source>
        <dbReference type="Proteomes" id="UP000193411"/>
    </source>
</evidence>
<dbReference type="PROSITE" id="PS51257">
    <property type="entry name" value="PROKAR_LIPOPROTEIN"/>
    <property type="match status" value="1"/>
</dbReference>
<gene>
    <name evidence="2" type="ORF">BCR44DRAFT_1006362</name>
</gene>
<comment type="caution">
    <text evidence="2">The sequence shown here is derived from an EMBL/GenBank/DDBJ whole genome shotgun (WGS) entry which is preliminary data.</text>
</comment>